<evidence type="ECO:0000313" key="10">
    <source>
        <dbReference type="RefSeq" id="XP_035443158.2"/>
    </source>
</evidence>
<dbReference type="GO" id="GO:0003677">
    <property type="term" value="F:DNA binding"/>
    <property type="evidence" value="ECO:0007669"/>
    <property type="project" value="UniProtKB-UniRule"/>
</dbReference>
<dbReference type="SMART" id="SM00980">
    <property type="entry name" value="THAP"/>
    <property type="match status" value="1"/>
</dbReference>
<dbReference type="AlphaFoldDB" id="A0A9R0D7A3"/>
<dbReference type="SUPFAM" id="SSF57716">
    <property type="entry name" value="Glucocorticoid receptor-like (DNA-binding domain)"/>
    <property type="match status" value="1"/>
</dbReference>
<feature type="domain" description="THAP-type" evidence="8">
    <location>
        <begin position="2"/>
        <end position="96"/>
    </location>
</feature>
<comment type="cofactor">
    <cofactor evidence="1">
        <name>a divalent metal cation</name>
        <dbReference type="ChEBI" id="CHEBI:60240"/>
    </cofactor>
</comment>
<evidence type="ECO:0000256" key="1">
    <source>
        <dbReference type="ARBA" id="ARBA00001968"/>
    </source>
</evidence>
<dbReference type="InterPro" id="IPR006612">
    <property type="entry name" value="THAP_Znf"/>
</dbReference>
<organism evidence="9 10">
    <name type="scientific">Spodoptera frugiperda</name>
    <name type="common">Fall armyworm</name>
    <dbReference type="NCBI Taxonomy" id="7108"/>
    <lineage>
        <taxon>Eukaryota</taxon>
        <taxon>Metazoa</taxon>
        <taxon>Ecdysozoa</taxon>
        <taxon>Arthropoda</taxon>
        <taxon>Hexapoda</taxon>
        <taxon>Insecta</taxon>
        <taxon>Pterygota</taxon>
        <taxon>Neoptera</taxon>
        <taxon>Endopterygota</taxon>
        <taxon>Lepidoptera</taxon>
        <taxon>Glossata</taxon>
        <taxon>Ditrysia</taxon>
        <taxon>Noctuoidea</taxon>
        <taxon>Noctuidae</taxon>
        <taxon>Amphipyrinae</taxon>
        <taxon>Spodoptera</taxon>
    </lineage>
</organism>
<feature type="compositionally biased region" description="Polar residues" evidence="7">
    <location>
        <begin position="138"/>
        <end position="156"/>
    </location>
</feature>
<keyword evidence="4" id="KW-0862">Zinc</keyword>
<evidence type="ECO:0000256" key="3">
    <source>
        <dbReference type="ARBA" id="ARBA00022771"/>
    </source>
</evidence>
<gene>
    <name evidence="10" type="primary">LOC118271256</name>
</gene>
<evidence type="ECO:0000259" key="8">
    <source>
        <dbReference type="PROSITE" id="PS50950"/>
    </source>
</evidence>
<keyword evidence="2" id="KW-0479">Metal-binding</keyword>
<accession>A0A9R0D7A3</accession>
<dbReference type="Pfam" id="PF13359">
    <property type="entry name" value="DDE_Tnp_4"/>
    <property type="match status" value="1"/>
</dbReference>
<keyword evidence="9" id="KW-1185">Reference proteome</keyword>
<dbReference type="Proteomes" id="UP000829999">
    <property type="component" value="Chromosome 28"/>
</dbReference>
<dbReference type="OrthoDB" id="7782839at2759"/>
<evidence type="ECO:0000256" key="6">
    <source>
        <dbReference type="PROSITE-ProRule" id="PRU00309"/>
    </source>
</evidence>
<dbReference type="GeneID" id="118271256"/>
<dbReference type="PANTHER" id="PTHR23080">
    <property type="entry name" value="THAP DOMAIN PROTEIN"/>
    <property type="match status" value="1"/>
</dbReference>
<feature type="region of interest" description="Disordered" evidence="7">
    <location>
        <begin position="138"/>
        <end position="157"/>
    </location>
</feature>
<proteinExistence type="predicted"/>
<dbReference type="RefSeq" id="XP_035443158.2">
    <property type="nucleotide sequence ID" value="XM_035587265.2"/>
</dbReference>
<evidence type="ECO:0000256" key="5">
    <source>
        <dbReference type="ARBA" id="ARBA00023125"/>
    </source>
</evidence>
<protein>
    <submittedName>
        <fullName evidence="10">Uncharacterized protein LOC118271256</fullName>
    </submittedName>
</protein>
<dbReference type="PROSITE" id="PS50950">
    <property type="entry name" value="ZF_THAP"/>
    <property type="match status" value="1"/>
</dbReference>
<evidence type="ECO:0000256" key="2">
    <source>
        <dbReference type="ARBA" id="ARBA00022723"/>
    </source>
</evidence>
<sequence>MNPSYYKNCVVPQCTSTSINTPNKLFIYVPNDVKIRRKWLTLARRDDAHSLSTKSRMYFCEDHFDLPNDMLNYTEYHVMGRVSQVRMKPGCTPSKFECQEDRRKRTCSSTERPYIVKKQRITTIAECLNELDKSCIPSSSLEDTPQTSSDFQTVEQNEPEVTCEHKVEKSVQACITQKFRSKAVQINIKTKDQASSPLKPSIISSSTSPFKAEIIKKTYPSVSNLSKVTRTVLNKEEHSDSDISLYTPSVATHSCSSSVQSLQVQSSSDCSELIAEDRRLEVDKTLLHTIGKIEKKPRIYIGVPSSCYYLIDILKAELNIPKHHILLCLNKIRLDVKFNQLTDDYGMTPAGLSKIFLKNIPLIASFMRPFIVELDRDMIKRTLPMAFRHKYYNVSCIINCLEIEIQKPSKAINQALTWSEYKKTNTIKYLISCTPNGLVNYISPGFGGRTTDTCVVESCDFVKSLKSGMIVMADRGFKHVEQYLKKSNITLVRPPSVETGVKMSKSQAKLTKQIASLRIHVERVIRRLREFYMLKPHACVNLKHVKILDDIVIIACALINLQDSLVK</sequence>
<reference evidence="10" key="1">
    <citation type="submission" date="2025-08" db="UniProtKB">
        <authorList>
            <consortium name="RefSeq"/>
        </authorList>
    </citation>
    <scope>IDENTIFICATION</scope>
    <source>
        <tissue evidence="10">Whole larval tissue</tissue>
    </source>
</reference>
<evidence type="ECO:0000256" key="4">
    <source>
        <dbReference type="ARBA" id="ARBA00022833"/>
    </source>
</evidence>
<evidence type="ECO:0000313" key="9">
    <source>
        <dbReference type="Proteomes" id="UP000829999"/>
    </source>
</evidence>
<evidence type="ECO:0000256" key="7">
    <source>
        <dbReference type="SAM" id="MobiDB-lite"/>
    </source>
</evidence>
<keyword evidence="5 6" id="KW-0238">DNA-binding</keyword>
<dbReference type="GO" id="GO:0008270">
    <property type="term" value="F:zinc ion binding"/>
    <property type="evidence" value="ECO:0007669"/>
    <property type="project" value="UniProtKB-KW"/>
</dbReference>
<name>A0A9R0D7A3_SPOFR</name>
<dbReference type="Pfam" id="PF05485">
    <property type="entry name" value="THAP"/>
    <property type="match status" value="1"/>
</dbReference>
<dbReference type="InterPro" id="IPR027806">
    <property type="entry name" value="HARBI1_dom"/>
</dbReference>
<keyword evidence="3 6" id="KW-0863">Zinc-finger</keyword>